<comment type="caution">
    <text evidence="1">The sequence shown here is derived from an EMBL/GenBank/DDBJ whole genome shotgun (WGS) entry which is preliminary data.</text>
</comment>
<organism evidence="1 2">
    <name type="scientific">Vermiconidia calcicola</name>
    <dbReference type="NCBI Taxonomy" id="1690605"/>
    <lineage>
        <taxon>Eukaryota</taxon>
        <taxon>Fungi</taxon>
        <taxon>Dikarya</taxon>
        <taxon>Ascomycota</taxon>
        <taxon>Pezizomycotina</taxon>
        <taxon>Dothideomycetes</taxon>
        <taxon>Dothideomycetidae</taxon>
        <taxon>Mycosphaerellales</taxon>
        <taxon>Extremaceae</taxon>
        <taxon>Vermiconidia</taxon>
    </lineage>
</organism>
<reference evidence="1" key="1">
    <citation type="submission" date="2023-07" db="EMBL/GenBank/DDBJ databases">
        <title>Black Yeasts Isolated from many extreme environments.</title>
        <authorList>
            <person name="Coleine C."/>
            <person name="Stajich J.E."/>
            <person name="Selbmann L."/>
        </authorList>
    </citation>
    <scope>NUCLEOTIDE SEQUENCE</scope>
    <source>
        <strain evidence="1">CCFEE 5714</strain>
    </source>
</reference>
<dbReference type="Proteomes" id="UP001281147">
    <property type="component" value="Unassembled WGS sequence"/>
</dbReference>
<sequence length="326" mass="36114">MPGAETGSQGSPIVDDFEDKASAPVRPRKRRRTGKACASCRRRKTRCDGEMPCEACRIGEMGCSYGAPDRRMTSVEYIQTLEKKVEELEGLLERDGQNDLDETSDPPTPPSRQDDRPWPARETPASSNIPNVRESVHMRSGKPCISGADEDVIETMVGAGEHDSPHSSSFERYRGSFAGLSLLRRVHNLCKDVSTSQKYSDSEALQDDFIHAFDFASPNSDSSVPWEAYVMLPSRANFDRAIDTVVNQACCNMQFLDRPALEDIAKQVYVESEGESRHQSRKPLALLYAVLALARRFEPTADGEPASAQNMKGCDQSPLFSLEVES</sequence>
<evidence type="ECO:0000313" key="2">
    <source>
        <dbReference type="Proteomes" id="UP001281147"/>
    </source>
</evidence>
<evidence type="ECO:0000313" key="1">
    <source>
        <dbReference type="EMBL" id="KAK3707811.1"/>
    </source>
</evidence>
<keyword evidence="2" id="KW-1185">Reference proteome</keyword>
<accession>A0ACC3N0S5</accession>
<dbReference type="EMBL" id="JAUTXU010000106">
    <property type="protein sequence ID" value="KAK3707811.1"/>
    <property type="molecule type" value="Genomic_DNA"/>
</dbReference>
<gene>
    <name evidence="1" type="primary">GIN1_4</name>
    <name evidence="1" type="ORF">LTR37_011813</name>
</gene>
<proteinExistence type="predicted"/>
<protein>
    <submittedName>
        <fullName evidence="1">Gypsy retrotransposon integrase-like protein 1</fullName>
    </submittedName>
</protein>
<name>A0ACC3N0S5_9PEZI</name>